<dbReference type="EC" id="2.3.1.48" evidence="3"/>
<name>A0A1B6L3D5_9HEMI</name>
<feature type="compositionally biased region" description="Low complexity" evidence="13">
    <location>
        <begin position="21"/>
        <end position="31"/>
    </location>
</feature>
<sequence>PRKDGQSSTGVSTPKKVPVNAAAATPSRPSSPVGPELVNGSAVLAAALHKRMARKRKVPPPVVEPVEPKTIIVTDTGPPPEVPSASPAPPHAPRITGSMVSHNDDEVTRMKNIEMIEIGMHRIRPWYFSPYPQELTNLPCIYICEFCLKYRKSR</sequence>
<feature type="region of interest" description="Disordered" evidence="13">
    <location>
        <begin position="54"/>
        <end position="101"/>
    </location>
</feature>
<gene>
    <name evidence="15" type="ORF">g.5252</name>
</gene>
<evidence type="ECO:0000256" key="4">
    <source>
        <dbReference type="ARBA" id="ARBA00022679"/>
    </source>
</evidence>
<keyword evidence="10" id="KW-0804">Transcription</keyword>
<keyword evidence="4" id="KW-0808">Transferase</keyword>
<feature type="region of interest" description="Disordered" evidence="13">
    <location>
        <begin position="1"/>
        <end position="37"/>
    </location>
</feature>
<dbReference type="InterPro" id="IPR002717">
    <property type="entry name" value="HAT_MYST-type"/>
</dbReference>
<dbReference type="GO" id="GO:0005634">
    <property type="term" value="C:nucleus"/>
    <property type="evidence" value="ECO:0007669"/>
    <property type="project" value="UniProtKB-SubCell"/>
</dbReference>
<protein>
    <recommendedName>
        <fullName evidence="3">histone acetyltransferase</fullName>
        <ecNumber evidence="3">2.3.1.48</ecNumber>
    </recommendedName>
</protein>
<feature type="compositionally biased region" description="Pro residues" evidence="13">
    <location>
        <begin position="77"/>
        <end position="92"/>
    </location>
</feature>
<dbReference type="Gene3D" id="3.30.60.60">
    <property type="entry name" value="N-acetyl transferase-like"/>
    <property type="match status" value="1"/>
</dbReference>
<keyword evidence="7" id="KW-0862">Zinc</keyword>
<evidence type="ECO:0000256" key="2">
    <source>
        <dbReference type="ARBA" id="ARBA00010107"/>
    </source>
</evidence>
<evidence type="ECO:0000256" key="1">
    <source>
        <dbReference type="ARBA" id="ARBA00004123"/>
    </source>
</evidence>
<dbReference type="InterPro" id="IPR016181">
    <property type="entry name" value="Acyl_CoA_acyltransferase"/>
</dbReference>
<feature type="non-terminal residue" evidence="15">
    <location>
        <position position="154"/>
    </location>
</feature>
<dbReference type="GO" id="GO:0046972">
    <property type="term" value="F:histone H4K16 acetyltransferase activity"/>
    <property type="evidence" value="ECO:0007669"/>
    <property type="project" value="TreeGrafter"/>
</dbReference>
<dbReference type="InterPro" id="IPR050603">
    <property type="entry name" value="MYST_HAT"/>
</dbReference>
<evidence type="ECO:0000256" key="7">
    <source>
        <dbReference type="ARBA" id="ARBA00022833"/>
    </source>
</evidence>
<dbReference type="InterPro" id="IPR040706">
    <property type="entry name" value="Zf-MYST"/>
</dbReference>
<dbReference type="FunFam" id="3.30.60.60:FF:000001">
    <property type="entry name" value="Histone acetyltransferase"/>
    <property type="match status" value="1"/>
</dbReference>
<dbReference type="PANTHER" id="PTHR10615">
    <property type="entry name" value="HISTONE ACETYLTRANSFERASE"/>
    <property type="match status" value="1"/>
</dbReference>
<dbReference type="GO" id="GO:0000724">
    <property type="term" value="P:double-strand break repair via homologous recombination"/>
    <property type="evidence" value="ECO:0007669"/>
    <property type="project" value="TreeGrafter"/>
</dbReference>
<feature type="domain" description="MYST-type HAT" evidence="14">
    <location>
        <begin position="108"/>
        <end position="154"/>
    </location>
</feature>
<keyword evidence="11" id="KW-0539">Nucleus</keyword>
<dbReference type="PROSITE" id="PS51726">
    <property type="entry name" value="MYST_HAT"/>
    <property type="match status" value="1"/>
</dbReference>
<dbReference type="Pfam" id="PF17772">
    <property type="entry name" value="zf-MYST"/>
    <property type="match status" value="1"/>
</dbReference>
<evidence type="ECO:0000256" key="12">
    <source>
        <dbReference type="ARBA" id="ARBA00023315"/>
    </source>
</evidence>
<keyword evidence="8" id="KW-0007">Acetylation</keyword>
<dbReference type="PANTHER" id="PTHR10615:SF219">
    <property type="entry name" value="HISTONE ACETYLTRANSFERASE KAT5"/>
    <property type="match status" value="1"/>
</dbReference>
<evidence type="ECO:0000256" key="13">
    <source>
        <dbReference type="SAM" id="MobiDB-lite"/>
    </source>
</evidence>
<dbReference type="GO" id="GO:0008270">
    <property type="term" value="F:zinc ion binding"/>
    <property type="evidence" value="ECO:0007669"/>
    <property type="project" value="UniProtKB-KW"/>
</dbReference>
<proteinExistence type="inferred from homology"/>
<evidence type="ECO:0000256" key="5">
    <source>
        <dbReference type="ARBA" id="ARBA00022723"/>
    </source>
</evidence>
<dbReference type="SUPFAM" id="SSF55729">
    <property type="entry name" value="Acyl-CoA N-acyltransferases (Nat)"/>
    <property type="match status" value="1"/>
</dbReference>
<dbReference type="GO" id="GO:0035267">
    <property type="term" value="C:NuA4 histone acetyltransferase complex"/>
    <property type="evidence" value="ECO:0007669"/>
    <property type="project" value="TreeGrafter"/>
</dbReference>
<evidence type="ECO:0000259" key="14">
    <source>
        <dbReference type="PROSITE" id="PS51726"/>
    </source>
</evidence>
<evidence type="ECO:0000256" key="8">
    <source>
        <dbReference type="ARBA" id="ARBA00022990"/>
    </source>
</evidence>
<dbReference type="GO" id="GO:0006355">
    <property type="term" value="P:regulation of DNA-templated transcription"/>
    <property type="evidence" value="ECO:0007669"/>
    <property type="project" value="InterPro"/>
</dbReference>
<dbReference type="EMBL" id="GEBQ01021770">
    <property type="protein sequence ID" value="JAT18207.1"/>
    <property type="molecule type" value="Transcribed_RNA"/>
</dbReference>
<evidence type="ECO:0000256" key="6">
    <source>
        <dbReference type="ARBA" id="ARBA00022771"/>
    </source>
</evidence>
<keyword evidence="12" id="KW-0012">Acyltransferase</keyword>
<organism evidence="15">
    <name type="scientific">Graphocephala atropunctata</name>
    <dbReference type="NCBI Taxonomy" id="36148"/>
    <lineage>
        <taxon>Eukaryota</taxon>
        <taxon>Metazoa</taxon>
        <taxon>Ecdysozoa</taxon>
        <taxon>Arthropoda</taxon>
        <taxon>Hexapoda</taxon>
        <taxon>Insecta</taxon>
        <taxon>Pterygota</taxon>
        <taxon>Neoptera</taxon>
        <taxon>Paraneoptera</taxon>
        <taxon>Hemiptera</taxon>
        <taxon>Auchenorrhyncha</taxon>
        <taxon>Membracoidea</taxon>
        <taxon>Cicadellidae</taxon>
        <taxon>Cicadellinae</taxon>
        <taxon>Cicadellini</taxon>
        <taxon>Graphocephala</taxon>
    </lineage>
</organism>
<feature type="non-terminal residue" evidence="15">
    <location>
        <position position="1"/>
    </location>
</feature>
<comment type="subcellular location">
    <subcellularLocation>
        <location evidence="1">Nucleus</location>
    </subcellularLocation>
</comment>
<dbReference type="AlphaFoldDB" id="A0A1B6L3D5"/>
<evidence type="ECO:0000313" key="15">
    <source>
        <dbReference type="EMBL" id="JAT18207.1"/>
    </source>
</evidence>
<keyword evidence="5" id="KW-0479">Metal-binding</keyword>
<evidence type="ECO:0000256" key="11">
    <source>
        <dbReference type="ARBA" id="ARBA00023242"/>
    </source>
</evidence>
<comment type="similarity">
    <text evidence="2">Belongs to the MYST (SAS/MOZ) family.</text>
</comment>
<evidence type="ECO:0000256" key="10">
    <source>
        <dbReference type="ARBA" id="ARBA00023163"/>
    </source>
</evidence>
<feature type="compositionally biased region" description="Polar residues" evidence="13">
    <location>
        <begin position="1"/>
        <end position="12"/>
    </location>
</feature>
<evidence type="ECO:0000256" key="9">
    <source>
        <dbReference type="ARBA" id="ARBA00023015"/>
    </source>
</evidence>
<keyword evidence="6" id="KW-0863">Zinc-finger</keyword>
<keyword evidence="9" id="KW-0805">Transcription regulation</keyword>
<reference evidence="15" key="1">
    <citation type="submission" date="2015-11" db="EMBL/GenBank/DDBJ databases">
        <title>De novo transcriptome assembly of four potential Pierce s Disease insect vectors from Arizona vineyards.</title>
        <authorList>
            <person name="Tassone E.E."/>
        </authorList>
    </citation>
    <scope>NUCLEOTIDE SEQUENCE</scope>
</reference>
<accession>A0A1B6L3D5</accession>
<evidence type="ECO:0000256" key="3">
    <source>
        <dbReference type="ARBA" id="ARBA00013184"/>
    </source>
</evidence>